<dbReference type="EMBL" id="CP135443">
    <property type="protein sequence ID" value="WRY34709.1"/>
    <property type="molecule type" value="Genomic_DNA"/>
</dbReference>
<dbReference type="InterPro" id="IPR004360">
    <property type="entry name" value="Glyas_Fos-R_dOase_dom"/>
</dbReference>
<dbReference type="Proteomes" id="UP001623290">
    <property type="component" value="Chromosome"/>
</dbReference>
<dbReference type="PROSITE" id="PS51819">
    <property type="entry name" value="VOC"/>
    <property type="match status" value="1"/>
</dbReference>
<dbReference type="Gene3D" id="3.10.180.10">
    <property type="entry name" value="2,3-Dihydroxybiphenyl 1,2-Dioxygenase, domain 1"/>
    <property type="match status" value="1"/>
</dbReference>
<evidence type="ECO:0000313" key="2">
    <source>
        <dbReference type="EMBL" id="WRY34709.1"/>
    </source>
</evidence>
<dbReference type="RefSeq" id="WP_339108452.1">
    <property type="nucleotide sequence ID" value="NZ_CP135443.1"/>
</dbReference>
<name>A0ABZ1E409_9RHOB</name>
<dbReference type="Pfam" id="PF00903">
    <property type="entry name" value="Glyoxalase"/>
    <property type="match status" value="1"/>
</dbReference>
<dbReference type="SUPFAM" id="SSF54593">
    <property type="entry name" value="Glyoxalase/Bleomycin resistance protein/Dihydroxybiphenyl dioxygenase"/>
    <property type="match status" value="1"/>
</dbReference>
<accession>A0ABZ1E409</accession>
<dbReference type="InterPro" id="IPR037523">
    <property type="entry name" value="VOC_core"/>
</dbReference>
<dbReference type="InterPro" id="IPR029068">
    <property type="entry name" value="Glyas_Bleomycin-R_OHBP_Dase"/>
</dbReference>
<protein>
    <submittedName>
        <fullName evidence="2">VOC family protein</fullName>
    </submittedName>
</protein>
<proteinExistence type="predicted"/>
<keyword evidence="3" id="KW-1185">Reference proteome</keyword>
<organism evidence="2 3">
    <name type="scientific">Thioclava litoralis</name>
    <dbReference type="NCBI Taxonomy" id="3076557"/>
    <lineage>
        <taxon>Bacteria</taxon>
        <taxon>Pseudomonadati</taxon>
        <taxon>Pseudomonadota</taxon>
        <taxon>Alphaproteobacteria</taxon>
        <taxon>Rhodobacterales</taxon>
        <taxon>Paracoccaceae</taxon>
        <taxon>Thioclava</taxon>
    </lineage>
</organism>
<evidence type="ECO:0000259" key="1">
    <source>
        <dbReference type="PROSITE" id="PS51819"/>
    </source>
</evidence>
<gene>
    <name evidence="2" type="ORF">RPE78_05315</name>
</gene>
<sequence length="118" mass="12914">MTQTTLFLYVADIARSCTFYEAAFGQAPLERMDQFALFKLPDGQALGLWQKDHVTPAATGAAGGCEIGFKLAQGEVDTQFDQWKALGPVLMEPTDLPFGRSFVIADPDGHRLRPYAMG</sequence>
<evidence type="ECO:0000313" key="3">
    <source>
        <dbReference type="Proteomes" id="UP001623290"/>
    </source>
</evidence>
<reference evidence="2 3" key="1">
    <citation type="submission" date="2023-09" db="EMBL/GenBank/DDBJ databases">
        <title>Thioclava shenzhenensis sp. nov., a multidrug resistant bacteria-antagonizing species isolated from coastal seawater.</title>
        <authorList>
            <person name="Long M."/>
        </authorList>
    </citation>
    <scope>NUCLEOTIDE SEQUENCE [LARGE SCALE GENOMIC DNA]</scope>
    <source>
        <strain evidence="2 3">FTW29</strain>
    </source>
</reference>
<feature type="domain" description="VOC" evidence="1">
    <location>
        <begin position="1"/>
        <end position="117"/>
    </location>
</feature>